<protein>
    <submittedName>
        <fullName evidence="4">Alpha-N-acetylgalactosamine-specific lectin-like</fullName>
    </submittedName>
</protein>
<gene>
    <name evidence="4" type="primary">LOC118404276</name>
</gene>
<dbReference type="InterPro" id="IPR050801">
    <property type="entry name" value="Ca-Dep_Lectins_ImmuneDev"/>
</dbReference>
<dbReference type="AlphaFoldDB" id="A0A9J7HJQ9"/>
<reference evidence="3" key="1">
    <citation type="journal article" date="2020" name="Nat. Ecol. Evol.">
        <title>Deeply conserved synteny resolves early events in vertebrate evolution.</title>
        <authorList>
            <person name="Simakov O."/>
            <person name="Marletaz F."/>
            <person name="Yue J.X."/>
            <person name="O'Connell B."/>
            <person name="Jenkins J."/>
            <person name="Brandt A."/>
            <person name="Calef R."/>
            <person name="Tung C.H."/>
            <person name="Huang T.K."/>
            <person name="Schmutz J."/>
            <person name="Satoh N."/>
            <person name="Yu J.K."/>
            <person name="Putnam N.H."/>
            <person name="Green R.E."/>
            <person name="Rokhsar D.S."/>
        </authorList>
    </citation>
    <scope>NUCLEOTIDE SEQUENCE [LARGE SCALE GENOMIC DNA]</scope>
    <source>
        <strain evidence="3">S238N-H82</strain>
    </source>
</reference>
<dbReference type="CDD" id="cd00037">
    <property type="entry name" value="CLECT"/>
    <property type="match status" value="1"/>
</dbReference>
<dbReference type="SUPFAM" id="SSF56436">
    <property type="entry name" value="C-type lectin-like"/>
    <property type="match status" value="1"/>
</dbReference>
<dbReference type="Proteomes" id="UP000001554">
    <property type="component" value="Chromosome 17"/>
</dbReference>
<dbReference type="GeneID" id="118404276"/>
<evidence type="ECO:0000259" key="2">
    <source>
        <dbReference type="PROSITE" id="PS50041"/>
    </source>
</evidence>
<dbReference type="RefSeq" id="XP_035659234.1">
    <property type="nucleotide sequence ID" value="XM_035803341.1"/>
</dbReference>
<dbReference type="PANTHER" id="PTHR22801:SF63">
    <property type="entry name" value="C-TYPE LECTIN DOMAIN-CONTAINING PROTEIN"/>
    <property type="match status" value="1"/>
</dbReference>
<dbReference type="PROSITE" id="PS00615">
    <property type="entry name" value="C_TYPE_LECTIN_1"/>
    <property type="match status" value="1"/>
</dbReference>
<dbReference type="PANTHER" id="PTHR22801">
    <property type="entry name" value="LITHOSTATHINE"/>
    <property type="match status" value="1"/>
</dbReference>
<feature type="domain" description="C-type lectin" evidence="2">
    <location>
        <begin position="2"/>
        <end position="117"/>
    </location>
</feature>
<dbReference type="InterPro" id="IPR018378">
    <property type="entry name" value="C-type_lectin_CS"/>
</dbReference>
<dbReference type="InterPro" id="IPR016187">
    <property type="entry name" value="CTDL_fold"/>
</dbReference>
<dbReference type="Gene3D" id="3.10.100.10">
    <property type="entry name" value="Mannose-Binding Protein A, subunit A"/>
    <property type="match status" value="1"/>
</dbReference>
<evidence type="ECO:0000313" key="4">
    <source>
        <dbReference type="RefSeq" id="XP_035659234.1"/>
    </source>
</evidence>
<reference evidence="4" key="2">
    <citation type="submission" date="2025-08" db="UniProtKB">
        <authorList>
            <consortium name="RefSeq"/>
        </authorList>
    </citation>
    <scope>IDENTIFICATION</scope>
    <source>
        <strain evidence="4">S238N-H82</strain>
        <tissue evidence="4">Testes</tissue>
    </source>
</reference>
<evidence type="ECO:0000313" key="3">
    <source>
        <dbReference type="Proteomes" id="UP000001554"/>
    </source>
</evidence>
<proteinExistence type="predicted"/>
<keyword evidence="3" id="KW-1185">Reference proteome</keyword>
<dbReference type="InterPro" id="IPR016186">
    <property type="entry name" value="C-type_lectin-like/link_sf"/>
</dbReference>
<evidence type="ECO:0000256" key="1">
    <source>
        <dbReference type="ARBA" id="ARBA00023157"/>
    </source>
</evidence>
<keyword evidence="1" id="KW-1015">Disulfide bond</keyword>
<dbReference type="KEGG" id="bfo:118404276"/>
<dbReference type="PROSITE" id="PS50041">
    <property type="entry name" value="C_TYPE_LECTIN_2"/>
    <property type="match status" value="1"/>
</dbReference>
<dbReference type="SMART" id="SM00034">
    <property type="entry name" value="CLECT"/>
    <property type="match status" value="1"/>
</dbReference>
<dbReference type="OrthoDB" id="2142683at2759"/>
<sequence>MHNGKCYIMSDTKATFTEAETKCAVGGGILATVKDQQTQDFFVQLLSVSNTDVWIGLTDLDVEGQFVWTDGSPLVYSNWAPGEPNGDDTTDCVHLWPLANFRWDDMPCGRSNYYVCQYSMP</sequence>
<name>A0A9J7HJQ9_BRAFL</name>
<dbReference type="Pfam" id="PF00059">
    <property type="entry name" value="Lectin_C"/>
    <property type="match status" value="1"/>
</dbReference>
<dbReference type="InterPro" id="IPR001304">
    <property type="entry name" value="C-type_lectin-like"/>
</dbReference>
<dbReference type="OMA" id="PLANFRW"/>
<organism evidence="3 4">
    <name type="scientific">Branchiostoma floridae</name>
    <name type="common">Florida lancelet</name>
    <name type="synonym">Amphioxus</name>
    <dbReference type="NCBI Taxonomy" id="7739"/>
    <lineage>
        <taxon>Eukaryota</taxon>
        <taxon>Metazoa</taxon>
        <taxon>Chordata</taxon>
        <taxon>Cephalochordata</taxon>
        <taxon>Leptocardii</taxon>
        <taxon>Amphioxiformes</taxon>
        <taxon>Branchiostomatidae</taxon>
        <taxon>Branchiostoma</taxon>
    </lineage>
</organism>
<accession>A0A9J7HJQ9</accession>